<name>F7R2N9_9LACO</name>
<proteinExistence type="predicted"/>
<dbReference type="AlphaFoldDB" id="F7R2N9"/>
<evidence type="ECO:0000313" key="2">
    <source>
        <dbReference type="Proteomes" id="UP000002971"/>
    </source>
</evidence>
<protein>
    <submittedName>
        <fullName evidence="1">Uncharacterized protein</fullName>
    </submittedName>
</protein>
<accession>F7R2N9</accession>
<sequence length="41" mass="4814">MLMDLSVRGSRVLRADLKKRRFARKMEPDFTGRFEKTGICP</sequence>
<dbReference type="Proteomes" id="UP000002971">
    <property type="component" value="Unassembled WGS sequence"/>
</dbReference>
<comment type="caution">
    <text evidence="1">The sequence shown here is derived from an EMBL/GenBank/DDBJ whole genome shotgun (WGS) entry which is preliminary data.</text>
</comment>
<gene>
    <name evidence="1" type="ORF">LRU_01978</name>
</gene>
<dbReference type="EMBL" id="AFOJ01000007">
    <property type="protein sequence ID" value="EGM50296.1"/>
    <property type="molecule type" value="Genomic_DNA"/>
</dbReference>
<evidence type="ECO:0000313" key="1">
    <source>
        <dbReference type="EMBL" id="EGM50296.1"/>
    </source>
</evidence>
<reference evidence="1 2" key="1">
    <citation type="journal article" date="2011" name="J. Bacteriol.">
        <title>Genome Sequence of Lactobacillus ruminis SPM0211, Isolated from a Fecal Sample from a Healthy Korean.</title>
        <authorList>
            <person name="Lee S."/>
            <person name="Cho Y.J."/>
            <person name="Lee A.H."/>
            <person name="Chun J."/>
            <person name="Ha N.J."/>
            <person name="Ko G."/>
        </authorList>
    </citation>
    <scope>NUCLEOTIDE SEQUENCE [LARGE SCALE GENOMIC DNA]</scope>
    <source>
        <strain evidence="1 2">SPM0211</strain>
    </source>
</reference>
<organism evidence="1 2">
    <name type="scientific">Ligilactobacillus ruminis SPM0211</name>
    <dbReference type="NCBI Taxonomy" id="1040964"/>
    <lineage>
        <taxon>Bacteria</taxon>
        <taxon>Bacillati</taxon>
        <taxon>Bacillota</taxon>
        <taxon>Bacilli</taxon>
        <taxon>Lactobacillales</taxon>
        <taxon>Lactobacillaceae</taxon>
        <taxon>Ligilactobacillus</taxon>
    </lineage>
</organism>